<gene>
    <name evidence="8" type="primary">sseA</name>
    <name evidence="8" type="ORF">ATE48_00200</name>
</gene>
<accession>A0A1B1AD26</accession>
<evidence type="ECO:0000259" key="7">
    <source>
        <dbReference type="PROSITE" id="PS50206"/>
    </source>
</evidence>
<dbReference type="InterPro" id="IPR001307">
    <property type="entry name" value="Thiosulphate_STrfase_CS"/>
</dbReference>
<dbReference type="InterPro" id="IPR001763">
    <property type="entry name" value="Rhodanese-like_dom"/>
</dbReference>
<keyword evidence="2" id="KW-0963">Cytoplasm</keyword>
<dbReference type="CDD" id="cd01449">
    <property type="entry name" value="TST_Repeat_2"/>
    <property type="match status" value="1"/>
</dbReference>
<dbReference type="STRING" id="1759059.ATE48_00200"/>
<keyword evidence="9" id="KW-1185">Reference proteome</keyword>
<dbReference type="GO" id="GO:0004792">
    <property type="term" value="F:thiosulfate-cyanide sulfurtransferase activity"/>
    <property type="evidence" value="ECO:0007669"/>
    <property type="project" value="InterPro"/>
</dbReference>
<evidence type="ECO:0000256" key="1">
    <source>
        <dbReference type="ARBA" id="ARBA00004496"/>
    </source>
</evidence>
<dbReference type="InterPro" id="IPR036873">
    <property type="entry name" value="Rhodanese-like_dom_sf"/>
</dbReference>
<dbReference type="AlphaFoldDB" id="A0A1B1AD26"/>
<dbReference type="PANTHER" id="PTHR11364">
    <property type="entry name" value="THIOSULFATE SULFERTANSFERASE"/>
    <property type="match status" value="1"/>
</dbReference>
<protein>
    <recommendedName>
        <fullName evidence="6">Sulfurtransferase</fullName>
    </recommendedName>
</protein>
<dbReference type="Gene3D" id="3.40.250.10">
    <property type="entry name" value="Rhodanese-like domain"/>
    <property type="match status" value="2"/>
</dbReference>
<dbReference type="SUPFAM" id="SSF52821">
    <property type="entry name" value="Rhodanese/Cell cycle control phosphatase"/>
    <property type="match status" value="2"/>
</dbReference>
<sequence>MTGLPYDPLVSAAWLAERLDAPDIRVVDATWFMPSDPRDAKALYAERRIPGAIFFDIDEIADTSSDLPHMLPAPEKFASRMKKAGIGDGTRIIIYDNHGLMSAARVWWTFRVFGHEDVAVLDGGFPAWERGGHEIETDPPRPRMERHFTPRVRSDLVRTLSDIQRAIDGGNRTPILDARPAARFRGEAAEPRQGVRSGHMPGALNVPFQSLLNADGSMKSAPELKQIFESAGLATNAPPICSCGSGITAAVIALALARTGRWDAAVYDGSWTEWGGHKDTAVVTGA</sequence>
<dbReference type="RefSeq" id="WP_066766522.1">
    <property type="nucleotide sequence ID" value="NZ_CP013244.1"/>
</dbReference>
<evidence type="ECO:0000256" key="6">
    <source>
        <dbReference type="RuleBase" id="RU000507"/>
    </source>
</evidence>
<evidence type="ECO:0000256" key="5">
    <source>
        <dbReference type="ARBA" id="ARBA00051793"/>
    </source>
</evidence>
<feature type="domain" description="Rhodanese" evidence="7">
    <location>
        <begin position="169"/>
        <end position="283"/>
    </location>
</feature>
<evidence type="ECO:0000256" key="2">
    <source>
        <dbReference type="ARBA" id="ARBA00022490"/>
    </source>
</evidence>
<dbReference type="NCBIfam" id="NF008557">
    <property type="entry name" value="PRK11493.1"/>
    <property type="match status" value="1"/>
</dbReference>
<evidence type="ECO:0000313" key="8">
    <source>
        <dbReference type="EMBL" id="ANP44452.1"/>
    </source>
</evidence>
<dbReference type="InterPro" id="IPR045078">
    <property type="entry name" value="TST/MPST-like"/>
</dbReference>
<dbReference type="SMART" id="SM00450">
    <property type="entry name" value="RHOD"/>
    <property type="match status" value="2"/>
</dbReference>
<dbReference type="CDD" id="cd01448">
    <property type="entry name" value="TST_Repeat_1"/>
    <property type="match status" value="1"/>
</dbReference>
<dbReference type="KEGG" id="cbot:ATE48_00200"/>
<keyword evidence="8" id="KW-0670">Pyruvate</keyword>
<proteinExistence type="predicted"/>
<dbReference type="FunCoup" id="A0A1B1AD26">
    <property type="interactions" value="493"/>
</dbReference>
<dbReference type="Pfam" id="PF00581">
    <property type="entry name" value="Rhodanese"/>
    <property type="match status" value="2"/>
</dbReference>
<name>A0A1B1AD26_9PROT</name>
<dbReference type="PROSITE" id="PS50206">
    <property type="entry name" value="RHODANESE_3"/>
    <property type="match status" value="2"/>
</dbReference>
<comment type="subcellular location">
    <subcellularLocation>
        <location evidence="1">Cytoplasm</location>
    </subcellularLocation>
</comment>
<dbReference type="EMBL" id="CP013244">
    <property type="protein sequence ID" value="ANP44452.1"/>
    <property type="molecule type" value="Genomic_DNA"/>
</dbReference>
<reference evidence="8 9" key="1">
    <citation type="submission" date="2015-11" db="EMBL/GenBank/DDBJ databases">
        <title>Whole-Genome Sequence of Candidatus Oderbacter manganicum from the National Park Lower Oder Valley, Germany.</title>
        <authorList>
            <person name="Braun B."/>
            <person name="Liere K."/>
            <person name="Szewzyk U."/>
        </authorList>
    </citation>
    <scope>NUCLEOTIDE SEQUENCE [LARGE SCALE GENOMIC DNA]</scope>
    <source>
        <strain evidence="8 9">OTSz_A_272</strain>
    </source>
</reference>
<dbReference type="InParanoid" id="A0A1B1AD26"/>
<evidence type="ECO:0000256" key="3">
    <source>
        <dbReference type="ARBA" id="ARBA00022679"/>
    </source>
</evidence>
<organism evidence="8 9">
    <name type="scientific">Candidatus Viadribacter manganicus</name>
    <dbReference type="NCBI Taxonomy" id="1759059"/>
    <lineage>
        <taxon>Bacteria</taxon>
        <taxon>Pseudomonadati</taxon>
        <taxon>Pseudomonadota</taxon>
        <taxon>Alphaproteobacteria</taxon>
        <taxon>Hyphomonadales</taxon>
        <taxon>Hyphomonadaceae</taxon>
        <taxon>Candidatus Viadribacter</taxon>
    </lineage>
</organism>
<evidence type="ECO:0000256" key="4">
    <source>
        <dbReference type="ARBA" id="ARBA00022737"/>
    </source>
</evidence>
<dbReference type="PROSITE" id="PS00683">
    <property type="entry name" value="RHODANESE_2"/>
    <property type="match status" value="1"/>
</dbReference>
<feature type="domain" description="Rhodanese" evidence="7">
    <location>
        <begin position="20"/>
        <end position="137"/>
    </location>
</feature>
<dbReference type="FunFam" id="3.40.250.10:FF:000015">
    <property type="entry name" value="Sulfurtransferase"/>
    <property type="match status" value="1"/>
</dbReference>
<dbReference type="PANTHER" id="PTHR11364:SF27">
    <property type="entry name" value="SULFURTRANSFERASE"/>
    <property type="match status" value="1"/>
</dbReference>
<evidence type="ECO:0000313" key="9">
    <source>
        <dbReference type="Proteomes" id="UP000092498"/>
    </source>
</evidence>
<dbReference type="FunFam" id="3.40.250.10:FF:000001">
    <property type="entry name" value="Sulfurtransferase"/>
    <property type="match status" value="1"/>
</dbReference>
<keyword evidence="4" id="KW-0677">Repeat</keyword>
<dbReference type="Proteomes" id="UP000092498">
    <property type="component" value="Chromosome"/>
</dbReference>
<comment type="catalytic activity">
    <reaction evidence="5">
        <text>2-oxo-3-sulfanylpropanoate + [thioredoxin]-dithiol = [thioredoxin]-disulfide + hydrogen sulfide + pyruvate + H(+)</text>
        <dbReference type="Rhea" id="RHEA:21740"/>
        <dbReference type="Rhea" id="RHEA-COMP:10698"/>
        <dbReference type="Rhea" id="RHEA-COMP:10700"/>
        <dbReference type="ChEBI" id="CHEBI:15361"/>
        <dbReference type="ChEBI" id="CHEBI:15378"/>
        <dbReference type="ChEBI" id="CHEBI:29919"/>
        <dbReference type="ChEBI" id="CHEBI:29950"/>
        <dbReference type="ChEBI" id="CHEBI:50058"/>
        <dbReference type="ChEBI" id="CHEBI:57678"/>
        <dbReference type="EC" id="2.8.1.2"/>
    </reaction>
    <physiologicalReaction direction="left-to-right" evidence="5">
        <dbReference type="Rhea" id="RHEA:21741"/>
    </physiologicalReaction>
</comment>
<dbReference type="GO" id="GO:0005737">
    <property type="term" value="C:cytoplasm"/>
    <property type="evidence" value="ECO:0007669"/>
    <property type="project" value="UniProtKB-SubCell"/>
</dbReference>
<dbReference type="OrthoDB" id="9781034at2"/>
<dbReference type="GO" id="GO:0016784">
    <property type="term" value="F:3-mercaptopyruvate sulfurtransferase activity"/>
    <property type="evidence" value="ECO:0007669"/>
    <property type="project" value="UniProtKB-EC"/>
</dbReference>
<keyword evidence="3 6" id="KW-0808">Transferase</keyword>